<evidence type="ECO:0000256" key="1">
    <source>
        <dbReference type="SAM" id="MobiDB-lite"/>
    </source>
</evidence>
<dbReference type="RefSeq" id="WP_090969927.1">
    <property type="nucleotide sequence ID" value="NZ_FOLL01000001.1"/>
</dbReference>
<feature type="region of interest" description="Disordered" evidence="1">
    <location>
        <begin position="252"/>
        <end position="275"/>
    </location>
</feature>
<keyword evidence="3" id="KW-1185">Reference proteome</keyword>
<dbReference type="InterPro" id="IPR032675">
    <property type="entry name" value="LRR_dom_sf"/>
</dbReference>
<feature type="compositionally biased region" description="Polar residues" evidence="1">
    <location>
        <begin position="264"/>
        <end position="275"/>
    </location>
</feature>
<dbReference type="OrthoDB" id="838089at2"/>
<evidence type="ECO:0000313" key="3">
    <source>
        <dbReference type="Proteomes" id="UP000199577"/>
    </source>
</evidence>
<protein>
    <recommendedName>
        <fullName evidence="4">Leucine Rich repeat-containing protein</fullName>
    </recommendedName>
</protein>
<gene>
    <name evidence="2" type="ORF">SAMN05421747_10148</name>
</gene>
<dbReference type="STRING" id="623281.SAMN05421747_10148"/>
<reference evidence="2 3" key="1">
    <citation type="submission" date="2016-10" db="EMBL/GenBank/DDBJ databases">
        <authorList>
            <person name="de Groot N.N."/>
        </authorList>
    </citation>
    <scope>NUCLEOTIDE SEQUENCE [LARGE SCALE GENOMIC DNA]</scope>
    <source>
        <strain evidence="2 3">DSM 22900</strain>
    </source>
</reference>
<dbReference type="Gene3D" id="3.80.10.10">
    <property type="entry name" value="Ribonuclease Inhibitor"/>
    <property type="match status" value="1"/>
</dbReference>
<organism evidence="2 3">
    <name type="scientific">Parapedobacter composti</name>
    <dbReference type="NCBI Taxonomy" id="623281"/>
    <lineage>
        <taxon>Bacteria</taxon>
        <taxon>Pseudomonadati</taxon>
        <taxon>Bacteroidota</taxon>
        <taxon>Sphingobacteriia</taxon>
        <taxon>Sphingobacteriales</taxon>
        <taxon>Sphingobacteriaceae</taxon>
        <taxon>Parapedobacter</taxon>
    </lineage>
</organism>
<dbReference type="AlphaFoldDB" id="A0A1I1DSG1"/>
<name>A0A1I1DSG1_9SPHI</name>
<dbReference type="Proteomes" id="UP000199577">
    <property type="component" value="Unassembled WGS sequence"/>
</dbReference>
<sequence>MKKLLSIPTYLLFSLLFTGVIFQSCSKNDPEPEPEPEPETIQIPNEQLRSLVLAGLGLPATTVDIPLDKMEDLVSINANDLETVDRPLLDDLTGLEHATNLIYLRIGETGVTDLSPVSGLENIRYFRINDTEISDLTPISNYTKLVYFNANSATQITDISPLAGNVDLLEAILRNVPFGNEGMETIGKFTKLYRLNMRNTGVSDITVLGELMANGEALLSSNPYDVDDHFPDELKPGKEQALDLRENPIESYDPIRPFVENGTAVETSPSTLPAN</sequence>
<dbReference type="PROSITE" id="PS51257">
    <property type="entry name" value="PROKAR_LIPOPROTEIN"/>
    <property type="match status" value="1"/>
</dbReference>
<evidence type="ECO:0000313" key="2">
    <source>
        <dbReference type="EMBL" id="SFB77831.1"/>
    </source>
</evidence>
<dbReference type="EMBL" id="FOLL01000001">
    <property type="protein sequence ID" value="SFB77831.1"/>
    <property type="molecule type" value="Genomic_DNA"/>
</dbReference>
<dbReference type="SUPFAM" id="SSF52058">
    <property type="entry name" value="L domain-like"/>
    <property type="match status" value="1"/>
</dbReference>
<accession>A0A1I1DSG1</accession>
<proteinExistence type="predicted"/>
<evidence type="ECO:0008006" key="4">
    <source>
        <dbReference type="Google" id="ProtNLM"/>
    </source>
</evidence>